<sequence>MTTMRRVYLPLTEQQLTGLRETRELADRTSPGFAVTDAVRAEQAGTDDDELYEFAVTQAAARAALQADGVVVAAADIASASSGVAEETGDGAVSGAVRVSGPLPLKRFASFHLIDRGAAEDDPEAEVELSWFDATELDLLLDVIGNS</sequence>
<keyword evidence="2" id="KW-1185">Reference proteome</keyword>
<dbReference type="RefSeq" id="WP_115922518.1">
    <property type="nucleotide sequence ID" value="NZ_QTUA01000001.1"/>
</dbReference>
<reference evidence="1 2" key="1">
    <citation type="submission" date="2018-08" db="EMBL/GenBank/DDBJ databases">
        <title>Sequencing the genomes of 1000 actinobacteria strains.</title>
        <authorList>
            <person name="Klenk H.-P."/>
        </authorList>
    </citation>
    <scope>NUCLEOTIDE SEQUENCE [LARGE SCALE GENOMIC DNA]</scope>
    <source>
        <strain evidence="1 2">DSM 22967</strain>
    </source>
</reference>
<dbReference type="AlphaFoldDB" id="A0A3D9V0D5"/>
<dbReference type="Proteomes" id="UP000256253">
    <property type="component" value="Unassembled WGS sequence"/>
</dbReference>
<evidence type="ECO:0000313" key="2">
    <source>
        <dbReference type="Proteomes" id="UP000256253"/>
    </source>
</evidence>
<dbReference type="EMBL" id="QTUA01000001">
    <property type="protein sequence ID" value="REF30541.1"/>
    <property type="molecule type" value="Genomic_DNA"/>
</dbReference>
<dbReference type="InterPro" id="IPR054206">
    <property type="entry name" value="DUF6912"/>
</dbReference>
<evidence type="ECO:0000313" key="1">
    <source>
        <dbReference type="EMBL" id="REF30541.1"/>
    </source>
</evidence>
<gene>
    <name evidence="1" type="ORF">DFJ65_1552</name>
</gene>
<protein>
    <submittedName>
        <fullName evidence="1">Uncharacterized protein</fullName>
    </submittedName>
</protein>
<organism evidence="1 2">
    <name type="scientific">Calidifontibacter indicus</name>
    <dbReference type="NCBI Taxonomy" id="419650"/>
    <lineage>
        <taxon>Bacteria</taxon>
        <taxon>Bacillati</taxon>
        <taxon>Actinomycetota</taxon>
        <taxon>Actinomycetes</taxon>
        <taxon>Micrococcales</taxon>
        <taxon>Dermacoccaceae</taxon>
        <taxon>Calidifontibacter</taxon>
    </lineage>
</organism>
<accession>A0A3D9V0D5</accession>
<dbReference type="Pfam" id="PF21853">
    <property type="entry name" value="DUF6912"/>
    <property type="match status" value="1"/>
</dbReference>
<proteinExistence type="predicted"/>
<name>A0A3D9V0D5_9MICO</name>
<dbReference type="OrthoDB" id="4866617at2"/>
<comment type="caution">
    <text evidence="1">The sequence shown here is derived from an EMBL/GenBank/DDBJ whole genome shotgun (WGS) entry which is preliminary data.</text>
</comment>